<name>A0ABM5M0T3_BACA1</name>
<dbReference type="RefSeq" id="WP_003327065.1">
    <property type="nucleotide sequence ID" value="NC_014639.1"/>
</dbReference>
<organism evidence="1 2">
    <name type="scientific">Bacillus atrophaeus (strain 1942)</name>
    <dbReference type="NCBI Taxonomy" id="720555"/>
    <lineage>
        <taxon>Bacteria</taxon>
        <taxon>Bacillati</taxon>
        <taxon>Bacillota</taxon>
        <taxon>Bacilli</taxon>
        <taxon>Bacillales</taxon>
        <taxon>Bacillaceae</taxon>
        <taxon>Bacillus</taxon>
    </lineage>
</organism>
<protein>
    <recommendedName>
        <fullName evidence="3">Thiocillin family RiPP</fullName>
    </recommendedName>
</protein>
<reference evidence="1 2" key="1">
    <citation type="journal article" date="2011" name="Front. Microbiol.">
        <title>Genomic signatures of strain selection and enhancement in Bacillus atrophaeus var. globigii, a historical biowarfare simulant.</title>
        <authorList>
            <person name="Gibbons H.S."/>
            <person name="Broomall S.M."/>
            <person name="McNew L.A."/>
            <person name="Daligault H."/>
            <person name="Chapman C."/>
            <person name="Bruce D."/>
            <person name="Karavis M."/>
            <person name="Krepps M."/>
            <person name="McGregor P.A."/>
            <person name="Hong C."/>
            <person name="Park K.H."/>
            <person name="Akmal A."/>
            <person name="Feldman A."/>
            <person name="Lin J.S."/>
            <person name="Chang W.E."/>
            <person name="Higgs B.W."/>
            <person name="Demirev P."/>
            <person name="Lindquist J."/>
            <person name="Liem A."/>
            <person name="Fochler E."/>
            <person name="Read T.D."/>
            <person name="Tapia R."/>
            <person name="Johnson S."/>
            <person name="Bishop-Lilly K.A."/>
            <person name="Detter C."/>
            <person name="Han C."/>
            <person name="Sozhamannan S."/>
            <person name="Rosenzweig C.N."/>
            <person name="Skowronski E.W."/>
        </authorList>
    </citation>
    <scope>NUCLEOTIDE SEQUENCE [LARGE SCALE GENOMIC DNA]</scope>
    <source>
        <strain evidence="1 2">1942</strain>
    </source>
</reference>
<keyword evidence="2" id="KW-1185">Reference proteome</keyword>
<gene>
    <name evidence="1" type="ordered locus">BATR1942_14090</name>
</gene>
<evidence type="ECO:0000313" key="1">
    <source>
        <dbReference type="EMBL" id="ADP33740.1"/>
    </source>
</evidence>
<evidence type="ECO:0000313" key="2">
    <source>
        <dbReference type="Proteomes" id="UP000006867"/>
    </source>
</evidence>
<dbReference type="InterPro" id="IPR049803">
    <property type="entry name" value="RiPP_thiocil-like"/>
</dbReference>
<dbReference type="Proteomes" id="UP000006867">
    <property type="component" value="Chromosome"/>
</dbReference>
<dbReference type="EMBL" id="CP002207">
    <property type="protein sequence ID" value="ADP33740.1"/>
    <property type="molecule type" value="Genomic_DNA"/>
</dbReference>
<sequence>MLKNDNNHLQNLELYAEELPAQVDLSSVISTMSTGASYACWTTFVSTIATISTVDV</sequence>
<evidence type="ECO:0008006" key="3">
    <source>
        <dbReference type="Google" id="ProtNLM"/>
    </source>
</evidence>
<dbReference type="NCBIfam" id="NF033482">
    <property type="entry name" value="RiPP_thiocil"/>
    <property type="match status" value="1"/>
</dbReference>
<accession>A0ABM5M0T3</accession>
<proteinExistence type="predicted"/>
<dbReference type="GeneID" id="92914165"/>